<dbReference type="Proteomes" id="UP000193689">
    <property type="component" value="Unassembled WGS sequence"/>
</dbReference>
<dbReference type="EMBL" id="MCFJ01000002">
    <property type="protein sequence ID" value="ORY69620.1"/>
    <property type="molecule type" value="Genomic_DNA"/>
</dbReference>
<organism evidence="1 2">
    <name type="scientific">Pseudomassariella vexata</name>
    <dbReference type="NCBI Taxonomy" id="1141098"/>
    <lineage>
        <taxon>Eukaryota</taxon>
        <taxon>Fungi</taxon>
        <taxon>Dikarya</taxon>
        <taxon>Ascomycota</taxon>
        <taxon>Pezizomycotina</taxon>
        <taxon>Sordariomycetes</taxon>
        <taxon>Xylariomycetidae</taxon>
        <taxon>Amphisphaeriales</taxon>
        <taxon>Pseudomassariaceae</taxon>
        <taxon>Pseudomassariella</taxon>
    </lineage>
</organism>
<dbReference type="InParanoid" id="A0A1Y2EDI2"/>
<gene>
    <name evidence="1" type="ORF">BCR38DRAFT_89190</name>
</gene>
<protein>
    <submittedName>
        <fullName evidence="1">Uncharacterized protein</fullName>
    </submittedName>
</protein>
<comment type="caution">
    <text evidence="1">The sequence shown here is derived from an EMBL/GenBank/DDBJ whole genome shotgun (WGS) entry which is preliminary data.</text>
</comment>
<evidence type="ECO:0000313" key="1">
    <source>
        <dbReference type="EMBL" id="ORY69620.1"/>
    </source>
</evidence>
<dbReference type="RefSeq" id="XP_040719570.1">
    <property type="nucleotide sequence ID" value="XM_040865733.1"/>
</dbReference>
<evidence type="ECO:0000313" key="2">
    <source>
        <dbReference type="Proteomes" id="UP000193689"/>
    </source>
</evidence>
<reference evidence="1 2" key="1">
    <citation type="submission" date="2016-07" db="EMBL/GenBank/DDBJ databases">
        <title>Pervasive Adenine N6-methylation of Active Genes in Fungi.</title>
        <authorList>
            <consortium name="DOE Joint Genome Institute"/>
            <person name="Mondo S.J."/>
            <person name="Dannebaum R.O."/>
            <person name="Kuo R.C."/>
            <person name="Labutti K."/>
            <person name="Haridas S."/>
            <person name="Kuo A."/>
            <person name="Salamov A."/>
            <person name="Ahrendt S.R."/>
            <person name="Lipzen A."/>
            <person name="Sullivan W."/>
            <person name="Andreopoulos W.B."/>
            <person name="Clum A."/>
            <person name="Lindquist E."/>
            <person name="Daum C."/>
            <person name="Ramamoorthy G.K."/>
            <person name="Gryganskyi A."/>
            <person name="Culley D."/>
            <person name="Magnuson J.K."/>
            <person name="James T.Y."/>
            <person name="O'Malley M.A."/>
            <person name="Stajich J.E."/>
            <person name="Spatafora J.W."/>
            <person name="Visel A."/>
            <person name="Grigoriev I.V."/>
        </authorList>
    </citation>
    <scope>NUCLEOTIDE SEQUENCE [LARGE SCALE GENOMIC DNA]</scope>
    <source>
        <strain evidence="1 2">CBS 129021</strain>
    </source>
</reference>
<dbReference type="AlphaFoldDB" id="A0A1Y2EDI2"/>
<dbReference type="GeneID" id="63781945"/>
<name>A0A1Y2EDI2_9PEZI</name>
<accession>A0A1Y2EDI2</accession>
<keyword evidence="2" id="KW-1185">Reference proteome</keyword>
<proteinExistence type="predicted"/>
<sequence length="149" mass="16105">MCWHWTGDDSGNGSTHTAIQPGSFNCNRETLDCQSTVSNINSTVGDPSSTRKCLIGHPEDQISRPLKVLEFTAARRNNSSLCSRFTYAGGRSTAESDSPRAGVACSFLARRHAALAIPSCALSTLHTRMDGGEPNCPDPTHQRQTSWPI</sequence>